<proteinExistence type="predicted"/>
<sequence length="105" mass="12214">MCSEICKRRRFSFAEQQCLVFILVKFGVVHGQICILDNDDIVCIVYRISCLKIYRDLSWKRGVGDEKYVVQLRFDVLSQYAVSIKYFVGHECCIGYKYGMVYSSG</sequence>
<protein>
    <submittedName>
        <fullName evidence="1">Uncharacterized protein</fullName>
    </submittedName>
</protein>
<name>A0AAV4MDC4_CAEEX</name>
<dbReference type="Proteomes" id="UP001054945">
    <property type="component" value="Unassembled WGS sequence"/>
</dbReference>
<reference evidence="1 2" key="1">
    <citation type="submission" date="2021-06" db="EMBL/GenBank/DDBJ databases">
        <title>Caerostris extrusa draft genome.</title>
        <authorList>
            <person name="Kono N."/>
            <person name="Arakawa K."/>
        </authorList>
    </citation>
    <scope>NUCLEOTIDE SEQUENCE [LARGE SCALE GENOMIC DNA]</scope>
</reference>
<dbReference type="EMBL" id="BPLR01019646">
    <property type="protein sequence ID" value="GIX70071.1"/>
    <property type="molecule type" value="Genomic_DNA"/>
</dbReference>
<keyword evidence="2" id="KW-1185">Reference proteome</keyword>
<accession>A0AAV4MDC4</accession>
<evidence type="ECO:0000313" key="1">
    <source>
        <dbReference type="EMBL" id="GIX70071.1"/>
    </source>
</evidence>
<organism evidence="1 2">
    <name type="scientific">Caerostris extrusa</name>
    <name type="common">Bark spider</name>
    <name type="synonym">Caerostris bankana</name>
    <dbReference type="NCBI Taxonomy" id="172846"/>
    <lineage>
        <taxon>Eukaryota</taxon>
        <taxon>Metazoa</taxon>
        <taxon>Ecdysozoa</taxon>
        <taxon>Arthropoda</taxon>
        <taxon>Chelicerata</taxon>
        <taxon>Arachnida</taxon>
        <taxon>Araneae</taxon>
        <taxon>Araneomorphae</taxon>
        <taxon>Entelegynae</taxon>
        <taxon>Araneoidea</taxon>
        <taxon>Araneidae</taxon>
        <taxon>Caerostris</taxon>
    </lineage>
</organism>
<gene>
    <name evidence="1" type="ORF">CEXT_69261</name>
</gene>
<evidence type="ECO:0000313" key="2">
    <source>
        <dbReference type="Proteomes" id="UP001054945"/>
    </source>
</evidence>
<dbReference type="AlphaFoldDB" id="A0AAV4MDC4"/>
<comment type="caution">
    <text evidence="1">The sequence shown here is derived from an EMBL/GenBank/DDBJ whole genome shotgun (WGS) entry which is preliminary data.</text>
</comment>